<keyword evidence="2" id="KW-0456">Lyase</keyword>
<dbReference type="Proteomes" id="UP000050741">
    <property type="component" value="Unassembled WGS sequence"/>
</dbReference>
<dbReference type="AlphaFoldDB" id="A0A183BXV7"/>
<evidence type="ECO:0000313" key="5">
    <source>
        <dbReference type="WBParaSite" id="GPLIN_000544700"/>
    </source>
</evidence>
<dbReference type="GO" id="GO:0003839">
    <property type="term" value="F:gamma-glutamylcyclotransferase activity"/>
    <property type="evidence" value="ECO:0007669"/>
    <property type="project" value="UniProtKB-EC"/>
</dbReference>
<feature type="binding site" evidence="3">
    <location>
        <begin position="16"/>
        <end position="21"/>
    </location>
    <ligand>
        <name>substrate</name>
    </ligand>
</feature>
<evidence type="ECO:0000256" key="2">
    <source>
        <dbReference type="ARBA" id="ARBA00023239"/>
    </source>
</evidence>
<dbReference type="InterPro" id="IPR013024">
    <property type="entry name" value="GGCT-like"/>
</dbReference>
<evidence type="ECO:0000256" key="3">
    <source>
        <dbReference type="PIRSR" id="PIRSR617939-2"/>
    </source>
</evidence>
<dbReference type="EC" id="4.3.2.9" evidence="1"/>
<dbReference type="PANTHER" id="PTHR12935">
    <property type="entry name" value="GAMMA-GLUTAMYLCYCLOTRANSFERASE"/>
    <property type="match status" value="1"/>
</dbReference>
<sequence length="130" mass="14460">MAYSKFGAESGGKFCYFAYGSNLLEERIQVQIKGAEFVAIGVLDNYELAFFDHHERWHSAAASIEKKEGSSVIVAGAEEHGLPAEYIEWLRNNFPDNGFNGTVEVSLKALANMPKPAQQMQTDLDKTEKL</sequence>
<dbReference type="WBParaSite" id="GPLIN_000544700">
    <property type="protein sequence ID" value="GPLIN_000544700"/>
    <property type="gene ID" value="GPLIN_000544700"/>
</dbReference>
<evidence type="ECO:0000256" key="1">
    <source>
        <dbReference type="ARBA" id="ARBA00012346"/>
    </source>
</evidence>
<reference evidence="4" key="1">
    <citation type="submission" date="2014-05" db="EMBL/GenBank/DDBJ databases">
        <title>The genome and life-stage specific transcriptomes of Globodera pallida elucidate key aspects of plant parasitism by a cyst nematode.</title>
        <authorList>
            <person name="Cotton J.A."/>
            <person name="Lilley C.J."/>
            <person name="Jones L.M."/>
            <person name="Kikuchi T."/>
            <person name="Reid A.J."/>
            <person name="Thorpe P."/>
            <person name="Tsai I.J."/>
            <person name="Beasley H."/>
            <person name="Blok V."/>
            <person name="Cock P.J.A."/>
            <person name="Van den Akker S.E."/>
            <person name="Holroyd N."/>
            <person name="Hunt M."/>
            <person name="Mantelin S."/>
            <person name="Naghra H."/>
            <person name="Pain A."/>
            <person name="Palomares-Rius J.E."/>
            <person name="Zarowiecki M."/>
            <person name="Berriman M."/>
            <person name="Jones J.T."/>
            <person name="Urwin P.E."/>
        </authorList>
    </citation>
    <scope>NUCLEOTIDE SEQUENCE [LARGE SCALE GENOMIC DNA]</scope>
    <source>
        <strain evidence="4">Lindley</strain>
    </source>
</reference>
<evidence type="ECO:0000313" key="4">
    <source>
        <dbReference type="Proteomes" id="UP000050741"/>
    </source>
</evidence>
<dbReference type="PANTHER" id="PTHR12935:SF0">
    <property type="entry name" value="GAMMA-GLUTAMYLCYCLOTRANSFERASE"/>
    <property type="match status" value="1"/>
</dbReference>
<organism evidence="4 5">
    <name type="scientific">Globodera pallida</name>
    <name type="common">Potato cyst nematode worm</name>
    <name type="synonym">Heterodera pallida</name>
    <dbReference type="NCBI Taxonomy" id="36090"/>
    <lineage>
        <taxon>Eukaryota</taxon>
        <taxon>Metazoa</taxon>
        <taxon>Ecdysozoa</taxon>
        <taxon>Nematoda</taxon>
        <taxon>Chromadorea</taxon>
        <taxon>Rhabditida</taxon>
        <taxon>Tylenchina</taxon>
        <taxon>Tylenchomorpha</taxon>
        <taxon>Tylenchoidea</taxon>
        <taxon>Heteroderidae</taxon>
        <taxon>Heteroderinae</taxon>
        <taxon>Globodera</taxon>
    </lineage>
</organism>
<dbReference type="CDD" id="cd06661">
    <property type="entry name" value="GGCT_like"/>
    <property type="match status" value="1"/>
</dbReference>
<dbReference type="Gene3D" id="3.10.490.10">
    <property type="entry name" value="Gamma-glutamyl cyclotransferase-like"/>
    <property type="match status" value="1"/>
</dbReference>
<protein>
    <recommendedName>
        <fullName evidence="1">gamma-glutamylcyclotransferase</fullName>
        <ecNumber evidence="1">4.3.2.9</ecNumber>
    </recommendedName>
</protein>
<dbReference type="InterPro" id="IPR017939">
    <property type="entry name" value="G-Glutamylcylcotransferase"/>
</dbReference>
<reference evidence="5" key="2">
    <citation type="submission" date="2016-06" db="UniProtKB">
        <authorList>
            <consortium name="WormBaseParasite"/>
        </authorList>
    </citation>
    <scope>IDENTIFICATION</scope>
</reference>
<name>A0A183BXV7_GLOPA</name>
<keyword evidence="4" id="KW-1185">Reference proteome</keyword>
<accession>A0A183BXV7</accession>
<proteinExistence type="predicted"/>